<keyword evidence="1" id="KW-0812">Transmembrane</keyword>
<evidence type="ECO:0000313" key="2">
    <source>
        <dbReference type="EMBL" id="MEB6409196.1"/>
    </source>
</evidence>
<dbReference type="NCBIfam" id="NF033861">
    <property type="entry name" value="sm_mem_Ecr"/>
    <property type="match status" value="1"/>
</dbReference>
<proteinExistence type="predicted"/>
<evidence type="ECO:0000256" key="1">
    <source>
        <dbReference type="SAM" id="Phobius"/>
    </source>
</evidence>
<reference evidence="2 3" key="1">
    <citation type="submission" date="2022-04" db="EMBL/GenBank/DDBJ databases">
        <title>Whole genome surviellance of AMR bacteria from Assam, India: One Health Study.</title>
        <authorList>
            <person name="Mendem S.K."/>
            <person name="Rakshit O."/>
            <person name="Murugesan D."/>
            <person name="Shome R."/>
            <person name="Raisen C."/>
            <person name="Holmes M.A."/>
            <person name="Saikia K."/>
            <person name="Shome B.R."/>
        </authorList>
    </citation>
    <scope>NUCLEOTIDE SEQUENCE [LARGE SCALE GENOMIC DNA]</scope>
    <source>
        <strain evidence="2 3">MGG-11lp</strain>
    </source>
</reference>
<organism evidence="2 3">
    <name type="scientific">Enterobacter vonholyi</name>
    <dbReference type="NCBI Taxonomy" id="2797505"/>
    <lineage>
        <taxon>Bacteria</taxon>
        <taxon>Pseudomonadati</taxon>
        <taxon>Pseudomonadota</taxon>
        <taxon>Gammaproteobacteria</taxon>
        <taxon>Enterobacterales</taxon>
        <taxon>Enterobacteriaceae</taxon>
        <taxon>Enterobacter</taxon>
    </lineage>
</organism>
<dbReference type="RefSeq" id="WP_143345725.1">
    <property type="nucleotide sequence ID" value="NZ_CP162152.1"/>
</dbReference>
<dbReference type="EMBL" id="JALLMC010000001">
    <property type="protein sequence ID" value="MEB6409196.1"/>
    <property type="molecule type" value="Genomic_DNA"/>
</dbReference>
<evidence type="ECO:0000313" key="3">
    <source>
        <dbReference type="Proteomes" id="UP001306510"/>
    </source>
</evidence>
<dbReference type="GeneID" id="93265790"/>
<keyword evidence="1" id="KW-1133">Transmembrane helix</keyword>
<keyword evidence="3" id="KW-1185">Reference proteome</keyword>
<gene>
    <name evidence="2" type="ORF">MXM28_05720</name>
</gene>
<comment type="caution">
    <text evidence="2">The sequence shown here is derived from an EMBL/GenBank/DDBJ whole genome shotgun (WGS) entry which is preliminary data.</text>
</comment>
<dbReference type="Proteomes" id="UP001306510">
    <property type="component" value="Unassembled WGS sequence"/>
</dbReference>
<name>A0ABU6E1N4_9ENTR</name>
<feature type="transmembrane region" description="Helical" evidence="1">
    <location>
        <begin position="7"/>
        <end position="32"/>
    </location>
</feature>
<protein>
    <submittedName>
        <fullName evidence="2">Ecr family regulatory small membrane protein</fullName>
    </submittedName>
</protein>
<accession>A0ABU6E1N4</accession>
<sequence length="46" mass="5479">MGKTEIILTFIILLLIIFGFWFIFSGEIWYLVEFLENSLYPTFDAL</sequence>
<keyword evidence="1" id="KW-0472">Membrane</keyword>